<dbReference type="Proteomes" id="UP000178892">
    <property type="component" value="Unassembled WGS sequence"/>
</dbReference>
<feature type="transmembrane region" description="Helical" evidence="1">
    <location>
        <begin position="30"/>
        <end position="48"/>
    </location>
</feature>
<protein>
    <submittedName>
        <fullName evidence="2">Uncharacterized protein</fullName>
    </submittedName>
</protein>
<dbReference type="EMBL" id="MFEL01000018">
    <property type="protein sequence ID" value="OGE80711.1"/>
    <property type="molecule type" value="Genomic_DNA"/>
</dbReference>
<keyword evidence="1" id="KW-1133">Transmembrane helix</keyword>
<evidence type="ECO:0000256" key="1">
    <source>
        <dbReference type="SAM" id="Phobius"/>
    </source>
</evidence>
<accession>A0A1F5NSR2</accession>
<dbReference type="AlphaFoldDB" id="A0A1F5NSR2"/>
<comment type="caution">
    <text evidence="2">The sequence shown here is derived from an EMBL/GenBank/DDBJ whole genome shotgun (WGS) entry which is preliminary data.</text>
</comment>
<evidence type="ECO:0000313" key="2">
    <source>
        <dbReference type="EMBL" id="OGE80711.1"/>
    </source>
</evidence>
<organism evidence="2 3">
    <name type="scientific">Candidatus Doudnabacteria bacterium RIFCSPHIGHO2_01_FULL_46_24</name>
    <dbReference type="NCBI Taxonomy" id="1817825"/>
    <lineage>
        <taxon>Bacteria</taxon>
        <taxon>Candidatus Doudnaibacteriota</taxon>
    </lineage>
</organism>
<keyword evidence="1" id="KW-0472">Membrane</keyword>
<proteinExistence type="predicted"/>
<dbReference type="STRING" id="1817825.A2720_04070"/>
<name>A0A1F5NSR2_9BACT</name>
<sequence length="60" mass="6409">MPKRLSVWLLLAVVMLAGVAYGLAGGIAAFFTALLGLSAVAAMVFMRASERVSHERREDS</sequence>
<reference evidence="2 3" key="1">
    <citation type="journal article" date="2016" name="Nat. Commun.">
        <title>Thousands of microbial genomes shed light on interconnected biogeochemical processes in an aquifer system.</title>
        <authorList>
            <person name="Anantharaman K."/>
            <person name="Brown C.T."/>
            <person name="Hug L.A."/>
            <person name="Sharon I."/>
            <person name="Castelle C.J."/>
            <person name="Probst A.J."/>
            <person name="Thomas B.C."/>
            <person name="Singh A."/>
            <person name="Wilkins M.J."/>
            <person name="Karaoz U."/>
            <person name="Brodie E.L."/>
            <person name="Williams K.H."/>
            <person name="Hubbard S.S."/>
            <person name="Banfield J.F."/>
        </authorList>
    </citation>
    <scope>NUCLEOTIDE SEQUENCE [LARGE SCALE GENOMIC DNA]</scope>
</reference>
<keyword evidence="1" id="KW-0812">Transmembrane</keyword>
<evidence type="ECO:0000313" key="3">
    <source>
        <dbReference type="Proteomes" id="UP000178892"/>
    </source>
</evidence>
<gene>
    <name evidence="2" type="ORF">A2720_04070</name>
</gene>